<feature type="active site" description="Proton acceptor" evidence="15">
    <location>
        <position position="77"/>
    </location>
</feature>
<dbReference type="PANTHER" id="PTHR34299:SF1">
    <property type="entry name" value="DIACYLGLYCEROL KINASE"/>
    <property type="match status" value="1"/>
</dbReference>
<evidence type="ECO:0000256" key="12">
    <source>
        <dbReference type="ARBA" id="ARBA00023136"/>
    </source>
</evidence>
<keyword evidence="18" id="KW-0479">Metal-binding</keyword>
<keyword evidence="8 20" id="KW-0418">Kinase</keyword>
<comment type="similarity">
    <text evidence="2">Belongs to the bacterial diacylglycerol kinase family.</text>
</comment>
<keyword evidence="10 19" id="KW-1133">Transmembrane helix</keyword>
<reference evidence="21" key="1">
    <citation type="submission" date="2016-10" db="EMBL/GenBank/DDBJ databases">
        <authorList>
            <person name="Varghese N."/>
            <person name="Submissions S."/>
        </authorList>
    </citation>
    <scope>NUCLEOTIDE SEQUENCE [LARGE SCALE GENOMIC DNA]</scope>
    <source>
        <strain evidence="21">SP</strain>
    </source>
</reference>
<dbReference type="GO" id="GO:0005886">
    <property type="term" value="C:plasma membrane"/>
    <property type="evidence" value="ECO:0007669"/>
    <property type="project" value="UniProtKB-SubCell"/>
</dbReference>
<keyword evidence="12 19" id="KW-0472">Membrane</keyword>
<evidence type="ECO:0000256" key="7">
    <source>
        <dbReference type="ARBA" id="ARBA00022741"/>
    </source>
</evidence>
<evidence type="ECO:0000256" key="15">
    <source>
        <dbReference type="PIRSR" id="PIRSR600829-1"/>
    </source>
</evidence>
<dbReference type="AlphaFoldDB" id="A0A1H3KIS8"/>
<name>A0A1H3KIS8_9BACI</name>
<gene>
    <name evidence="20" type="ORF">SAMN05421736_102165</name>
</gene>
<keyword evidence="21" id="KW-1185">Reference proteome</keyword>
<evidence type="ECO:0000256" key="5">
    <source>
        <dbReference type="ARBA" id="ARBA00022679"/>
    </source>
</evidence>
<dbReference type="InterPro" id="IPR036945">
    <property type="entry name" value="DAGK_sf"/>
</dbReference>
<evidence type="ECO:0000256" key="14">
    <source>
        <dbReference type="ARBA" id="ARBA00023264"/>
    </source>
</evidence>
<evidence type="ECO:0000256" key="10">
    <source>
        <dbReference type="ARBA" id="ARBA00022989"/>
    </source>
</evidence>
<evidence type="ECO:0000256" key="17">
    <source>
        <dbReference type="PIRSR" id="PIRSR600829-3"/>
    </source>
</evidence>
<keyword evidence="18" id="KW-0460">Magnesium</keyword>
<dbReference type="PROSITE" id="PS01069">
    <property type="entry name" value="DAGK_PROKAR"/>
    <property type="match status" value="1"/>
</dbReference>
<evidence type="ECO:0000256" key="1">
    <source>
        <dbReference type="ARBA" id="ARBA00004651"/>
    </source>
</evidence>
<feature type="transmembrane region" description="Helical" evidence="19">
    <location>
        <begin position="41"/>
        <end position="58"/>
    </location>
</feature>
<keyword evidence="11" id="KW-0443">Lipid metabolism</keyword>
<dbReference type="InterPro" id="IPR033717">
    <property type="entry name" value="UDPK"/>
</dbReference>
<dbReference type="PANTHER" id="PTHR34299">
    <property type="entry name" value="DIACYLGLYCEROL KINASE"/>
    <property type="match status" value="1"/>
</dbReference>
<dbReference type="STRING" id="1503961.SAMN05421736_102165"/>
<keyword evidence="13" id="KW-0594">Phospholipid biosynthesis</keyword>
<dbReference type="Proteomes" id="UP000198935">
    <property type="component" value="Unassembled WGS sequence"/>
</dbReference>
<dbReference type="GO" id="GO:0005524">
    <property type="term" value="F:ATP binding"/>
    <property type="evidence" value="ECO:0007669"/>
    <property type="project" value="UniProtKB-KW"/>
</dbReference>
<evidence type="ECO:0000256" key="11">
    <source>
        <dbReference type="ARBA" id="ARBA00023098"/>
    </source>
</evidence>
<evidence type="ECO:0000256" key="16">
    <source>
        <dbReference type="PIRSR" id="PIRSR600829-2"/>
    </source>
</evidence>
<feature type="binding site" evidence="16">
    <location>
        <position position="17"/>
    </location>
    <ligand>
        <name>substrate</name>
    </ligand>
</feature>
<protein>
    <submittedName>
        <fullName evidence="20">Undecaprenol kinase</fullName>
    </submittedName>
</protein>
<dbReference type="GO" id="GO:0046872">
    <property type="term" value="F:metal ion binding"/>
    <property type="evidence" value="ECO:0007669"/>
    <property type="project" value="UniProtKB-KW"/>
</dbReference>
<organism evidence="20 21">
    <name type="scientific">Evansella caseinilytica</name>
    <dbReference type="NCBI Taxonomy" id="1503961"/>
    <lineage>
        <taxon>Bacteria</taxon>
        <taxon>Bacillati</taxon>
        <taxon>Bacillota</taxon>
        <taxon>Bacilli</taxon>
        <taxon>Bacillales</taxon>
        <taxon>Bacillaceae</taxon>
        <taxon>Evansella</taxon>
    </lineage>
</organism>
<evidence type="ECO:0000256" key="9">
    <source>
        <dbReference type="ARBA" id="ARBA00022840"/>
    </source>
</evidence>
<accession>A0A1H3KIS8</accession>
<feature type="transmembrane region" description="Helical" evidence="19">
    <location>
        <begin position="64"/>
        <end position="83"/>
    </location>
</feature>
<keyword evidence="7 17" id="KW-0547">Nucleotide-binding</keyword>
<evidence type="ECO:0000313" key="20">
    <source>
        <dbReference type="EMBL" id="SDY52047.1"/>
    </source>
</evidence>
<dbReference type="InterPro" id="IPR000829">
    <property type="entry name" value="DAGK"/>
</dbReference>
<dbReference type="Gene3D" id="1.10.287.3610">
    <property type="match status" value="1"/>
</dbReference>
<feature type="binding site" evidence="17">
    <location>
        <position position="84"/>
    </location>
    <ligand>
        <name>ATP</name>
        <dbReference type="ChEBI" id="CHEBI:30616"/>
    </ligand>
</feature>
<dbReference type="CDD" id="cd14265">
    <property type="entry name" value="UDPK_IM_like"/>
    <property type="match status" value="1"/>
</dbReference>
<feature type="transmembrane region" description="Helical" evidence="19">
    <location>
        <begin position="104"/>
        <end position="125"/>
    </location>
</feature>
<feature type="binding site" evidence="16">
    <location>
        <position position="77"/>
    </location>
    <ligand>
        <name>substrate</name>
    </ligand>
</feature>
<keyword evidence="3" id="KW-1003">Cell membrane</keyword>
<keyword evidence="4" id="KW-0444">Lipid biosynthesis</keyword>
<evidence type="ECO:0000256" key="19">
    <source>
        <dbReference type="SAM" id="Phobius"/>
    </source>
</evidence>
<comment type="cofactor">
    <cofactor evidence="18">
        <name>Mg(2+)</name>
        <dbReference type="ChEBI" id="CHEBI:18420"/>
    </cofactor>
    <text evidence="18">Mn(2+), Zn(2+), Cd(2+) and Co(2+) support activity to lesser extents.</text>
</comment>
<feature type="binding site" evidence="18">
    <location>
        <position position="36"/>
    </location>
    <ligand>
        <name>a divalent metal cation</name>
        <dbReference type="ChEBI" id="CHEBI:60240"/>
    </ligand>
</feature>
<dbReference type="GO" id="GO:0016301">
    <property type="term" value="F:kinase activity"/>
    <property type="evidence" value="ECO:0007669"/>
    <property type="project" value="UniProtKB-KW"/>
</dbReference>
<keyword evidence="6 19" id="KW-0812">Transmembrane</keyword>
<evidence type="ECO:0000256" key="18">
    <source>
        <dbReference type="PIRSR" id="PIRSR600829-4"/>
    </source>
</evidence>
<evidence type="ECO:0000256" key="6">
    <source>
        <dbReference type="ARBA" id="ARBA00022692"/>
    </source>
</evidence>
<feature type="binding site" evidence="18">
    <location>
        <position position="84"/>
    </location>
    <ligand>
        <name>a divalent metal cation</name>
        <dbReference type="ChEBI" id="CHEBI:60240"/>
    </ligand>
</feature>
<evidence type="ECO:0000256" key="2">
    <source>
        <dbReference type="ARBA" id="ARBA00005967"/>
    </source>
</evidence>
<feature type="binding site" evidence="17">
    <location>
        <position position="17"/>
    </location>
    <ligand>
        <name>ATP</name>
        <dbReference type="ChEBI" id="CHEBI:30616"/>
    </ligand>
</feature>
<evidence type="ECO:0000256" key="4">
    <source>
        <dbReference type="ARBA" id="ARBA00022516"/>
    </source>
</evidence>
<sequence>MRSMASKNEQPFISWSRLKKSFVYASNGVVNTWKNEQNFRIHLFLTAVVIIAAQLLKISFIEQAVLAVVIGGVLALELINTAIERTVDLTVQTYDERAKTIKDTAAGAVFVFSVAAAIVGMLIFLPRILALF</sequence>
<feature type="binding site" evidence="17">
    <location>
        <position position="36"/>
    </location>
    <ligand>
        <name>ATP</name>
        <dbReference type="ChEBI" id="CHEBI:30616"/>
    </ligand>
</feature>
<dbReference type="GO" id="GO:0008654">
    <property type="term" value="P:phospholipid biosynthetic process"/>
    <property type="evidence" value="ECO:0007669"/>
    <property type="project" value="UniProtKB-KW"/>
</dbReference>
<comment type="subcellular location">
    <subcellularLocation>
        <location evidence="1">Cell membrane</location>
        <topology evidence="1">Multi-pass membrane protein</topology>
    </subcellularLocation>
</comment>
<evidence type="ECO:0000313" key="21">
    <source>
        <dbReference type="Proteomes" id="UP000198935"/>
    </source>
</evidence>
<evidence type="ECO:0000256" key="8">
    <source>
        <dbReference type="ARBA" id="ARBA00022777"/>
    </source>
</evidence>
<keyword evidence="9 17" id="KW-0067">ATP-binding</keyword>
<dbReference type="Pfam" id="PF01219">
    <property type="entry name" value="DAGK_prokar"/>
    <property type="match status" value="1"/>
</dbReference>
<evidence type="ECO:0000256" key="3">
    <source>
        <dbReference type="ARBA" id="ARBA00022475"/>
    </source>
</evidence>
<keyword evidence="14" id="KW-1208">Phospholipid metabolism</keyword>
<feature type="binding site" evidence="17">
    <location>
        <begin position="102"/>
        <end position="103"/>
    </location>
    <ligand>
        <name>ATP</name>
        <dbReference type="ChEBI" id="CHEBI:30616"/>
    </ligand>
</feature>
<keyword evidence="5" id="KW-0808">Transferase</keyword>
<dbReference type="EMBL" id="FNPI01000002">
    <property type="protein sequence ID" value="SDY52047.1"/>
    <property type="molecule type" value="Genomic_DNA"/>
</dbReference>
<proteinExistence type="inferred from homology"/>
<feature type="binding site" evidence="17">
    <location>
        <position position="24"/>
    </location>
    <ligand>
        <name>ATP</name>
        <dbReference type="ChEBI" id="CHEBI:30616"/>
    </ligand>
</feature>
<evidence type="ECO:0000256" key="13">
    <source>
        <dbReference type="ARBA" id="ARBA00023209"/>
    </source>
</evidence>